<evidence type="ECO:0000313" key="5">
    <source>
        <dbReference type="EMBL" id="TQV78750.1"/>
    </source>
</evidence>
<dbReference type="EMBL" id="VHSG01000012">
    <property type="protein sequence ID" value="TQV78750.1"/>
    <property type="molecule type" value="Genomic_DNA"/>
</dbReference>
<dbReference type="GO" id="GO:0052621">
    <property type="term" value="F:diguanylate cyclase activity"/>
    <property type="evidence" value="ECO:0007669"/>
    <property type="project" value="UniProtKB-EC"/>
</dbReference>
<dbReference type="InterPro" id="IPR043128">
    <property type="entry name" value="Rev_trsase/Diguanyl_cyclase"/>
</dbReference>
<keyword evidence="6" id="KW-1185">Reference proteome</keyword>
<feature type="transmembrane region" description="Helical" evidence="3">
    <location>
        <begin position="89"/>
        <end position="106"/>
    </location>
</feature>
<dbReference type="CDD" id="cd01949">
    <property type="entry name" value="GGDEF"/>
    <property type="match status" value="1"/>
</dbReference>
<sequence>MPATIDPFDSPSKSLHRLHNIAALHGLKLGVLIALALLLCGIYVWLGSAKSRADIDVIDVVGEVGVSVIITLWIGILLIARPGGRVTNILYAGTGCFWLSSLLDVMDEFVRAPADSRWFSWLESLPLTAGLVLISYGLWLWYREQQGVNRQLRSRERFYREHALIDHLTQLNGAVYMTHQLRRELILHKHQGQPLSLALIDLDDFDDYNRRYGTEQGDQALLHTAELILLTIRATDLACRYAGDRFIVLMPKTPSDSAQLIARQLHDTLKNHYWHNRASLSATVITLTATPTDSADSLIERANDALHSHKRHHCLREAMP</sequence>
<comment type="catalytic activity">
    <reaction evidence="2">
        <text>2 GTP = 3',3'-c-di-GMP + 2 diphosphate</text>
        <dbReference type="Rhea" id="RHEA:24898"/>
        <dbReference type="ChEBI" id="CHEBI:33019"/>
        <dbReference type="ChEBI" id="CHEBI:37565"/>
        <dbReference type="ChEBI" id="CHEBI:58805"/>
        <dbReference type="EC" id="2.7.7.65"/>
    </reaction>
</comment>
<evidence type="ECO:0000256" key="2">
    <source>
        <dbReference type="ARBA" id="ARBA00034247"/>
    </source>
</evidence>
<dbReference type="GO" id="GO:0043709">
    <property type="term" value="P:cell adhesion involved in single-species biofilm formation"/>
    <property type="evidence" value="ECO:0007669"/>
    <property type="project" value="TreeGrafter"/>
</dbReference>
<evidence type="ECO:0000259" key="4">
    <source>
        <dbReference type="PROSITE" id="PS50887"/>
    </source>
</evidence>
<feature type="transmembrane region" description="Helical" evidence="3">
    <location>
        <begin position="118"/>
        <end position="142"/>
    </location>
</feature>
<comment type="caution">
    <text evidence="5">The sequence shown here is derived from an EMBL/GenBank/DDBJ whole genome shotgun (WGS) entry which is preliminary data.</text>
</comment>
<keyword evidence="3" id="KW-0472">Membrane</keyword>
<dbReference type="PANTHER" id="PTHR45138">
    <property type="entry name" value="REGULATORY COMPONENTS OF SENSORY TRANSDUCTION SYSTEM"/>
    <property type="match status" value="1"/>
</dbReference>
<dbReference type="AlphaFoldDB" id="A0A545TNF0"/>
<dbReference type="InterPro" id="IPR000160">
    <property type="entry name" value="GGDEF_dom"/>
</dbReference>
<dbReference type="GO" id="GO:1902201">
    <property type="term" value="P:negative regulation of bacterial-type flagellum-dependent cell motility"/>
    <property type="evidence" value="ECO:0007669"/>
    <property type="project" value="TreeGrafter"/>
</dbReference>
<gene>
    <name evidence="5" type="ORF">FKG94_12060</name>
</gene>
<dbReference type="PANTHER" id="PTHR45138:SF9">
    <property type="entry name" value="DIGUANYLATE CYCLASE DGCM-RELATED"/>
    <property type="match status" value="1"/>
</dbReference>
<accession>A0A545TNF0</accession>
<dbReference type="PROSITE" id="PS50887">
    <property type="entry name" value="GGDEF"/>
    <property type="match status" value="1"/>
</dbReference>
<keyword evidence="3" id="KW-0812">Transmembrane</keyword>
<evidence type="ECO:0000256" key="1">
    <source>
        <dbReference type="ARBA" id="ARBA00012528"/>
    </source>
</evidence>
<dbReference type="InterPro" id="IPR029787">
    <property type="entry name" value="Nucleotide_cyclase"/>
</dbReference>
<protein>
    <recommendedName>
        <fullName evidence="1">diguanylate cyclase</fullName>
        <ecNumber evidence="1">2.7.7.65</ecNumber>
    </recommendedName>
</protein>
<dbReference type="Gene3D" id="3.30.70.270">
    <property type="match status" value="1"/>
</dbReference>
<proteinExistence type="predicted"/>
<dbReference type="Proteomes" id="UP000319732">
    <property type="component" value="Unassembled WGS sequence"/>
</dbReference>
<name>A0A545TNF0_9GAMM</name>
<dbReference type="OrthoDB" id="5914567at2"/>
<feature type="transmembrane region" description="Helical" evidence="3">
    <location>
        <begin position="57"/>
        <end position="80"/>
    </location>
</feature>
<dbReference type="NCBIfam" id="TIGR00254">
    <property type="entry name" value="GGDEF"/>
    <property type="match status" value="1"/>
</dbReference>
<dbReference type="InterPro" id="IPR050469">
    <property type="entry name" value="Diguanylate_Cyclase"/>
</dbReference>
<feature type="transmembrane region" description="Helical" evidence="3">
    <location>
        <begin position="21"/>
        <end position="45"/>
    </location>
</feature>
<reference evidence="5 6" key="1">
    <citation type="submission" date="2019-06" db="EMBL/GenBank/DDBJ databases">
        <title>Whole genome sequence for Cellvibrionaceae sp. R142.</title>
        <authorList>
            <person name="Wang G."/>
        </authorList>
    </citation>
    <scope>NUCLEOTIDE SEQUENCE [LARGE SCALE GENOMIC DNA]</scope>
    <source>
        <strain evidence="5 6">R142</strain>
    </source>
</reference>
<dbReference type="EC" id="2.7.7.65" evidence="1"/>
<feature type="domain" description="GGDEF" evidence="4">
    <location>
        <begin position="193"/>
        <end position="320"/>
    </location>
</feature>
<dbReference type="RefSeq" id="WP_142904581.1">
    <property type="nucleotide sequence ID" value="NZ_ML660093.1"/>
</dbReference>
<dbReference type="SMART" id="SM00267">
    <property type="entry name" value="GGDEF"/>
    <property type="match status" value="1"/>
</dbReference>
<organism evidence="5 6">
    <name type="scientific">Exilibacterium tricleocarpae</name>
    <dbReference type="NCBI Taxonomy" id="2591008"/>
    <lineage>
        <taxon>Bacteria</taxon>
        <taxon>Pseudomonadati</taxon>
        <taxon>Pseudomonadota</taxon>
        <taxon>Gammaproteobacteria</taxon>
        <taxon>Cellvibrionales</taxon>
        <taxon>Cellvibrionaceae</taxon>
        <taxon>Exilibacterium</taxon>
    </lineage>
</organism>
<evidence type="ECO:0000313" key="6">
    <source>
        <dbReference type="Proteomes" id="UP000319732"/>
    </source>
</evidence>
<evidence type="ECO:0000256" key="3">
    <source>
        <dbReference type="SAM" id="Phobius"/>
    </source>
</evidence>
<dbReference type="SUPFAM" id="SSF55073">
    <property type="entry name" value="Nucleotide cyclase"/>
    <property type="match status" value="1"/>
</dbReference>
<dbReference type="Pfam" id="PF00990">
    <property type="entry name" value="GGDEF"/>
    <property type="match status" value="1"/>
</dbReference>
<keyword evidence="3" id="KW-1133">Transmembrane helix</keyword>
<dbReference type="GO" id="GO:0005886">
    <property type="term" value="C:plasma membrane"/>
    <property type="evidence" value="ECO:0007669"/>
    <property type="project" value="TreeGrafter"/>
</dbReference>